<dbReference type="InterPro" id="IPR002938">
    <property type="entry name" value="FAD-bd"/>
</dbReference>
<evidence type="ECO:0000313" key="7">
    <source>
        <dbReference type="Proteomes" id="UP001219525"/>
    </source>
</evidence>
<proteinExistence type="predicted"/>
<evidence type="ECO:0000256" key="4">
    <source>
        <dbReference type="ARBA" id="ARBA00023033"/>
    </source>
</evidence>
<evidence type="ECO:0000256" key="2">
    <source>
        <dbReference type="ARBA" id="ARBA00022827"/>
    </source>
</evidence>
<feature type="domain" description="FAD-binding" evidence="5">
    <location>
        <begin position="11"/>
        <end position="360"/>
    </location>
</feature>
<keyword evidence="2" id="KW-0274">FAD</keyword>
<dbReference type="SUPFAM" id="SSF51905">
    <property type="entry name" value="FAD/NAD(P)-binding domain"/>
    <property type="match status" value="1"/>
</dbReference>
<dbReference type="GO" id="GO:0004497">
    <property type="term" value="F:monooxygenase activity"/>
    <property type="evidence" value="ECO:0007669"/>
    <property type="project" value="UniProtKB-KW"/>
</dbReference>
<accession>A0AAD6VKN3</accession>
<evidence type="ECO:0000256" key="3">
    <source>
        <dbReference type="ARBA" id="ARBA00023002"/>
    </source>
</evidence>
<sequence>MASLVASSSPTRVAIIGAGIGGLTLARILQLRKSPSLTFTVYESDTDAAIRATLGGSLDLKYESGQRAMRDAGLHADFLKLSRPVGDHMRILDKTGKVFHETTGGGADFYNPEIDRGQLRSLILDSLEPGTVQWGHKATAVHQDAATGTYTISFASGAKAEDANIVVGADGAWSCVRPLVWPGAAPVYSGATFLETKISMATHPEFAPLVGRGAMIALGDGKALMAQQNANDVMVLYAAVRVPEDWARTSRVAQAQAPEKTTVMLEEHFADWDAPLRDLVRVGASPTLRPIYALPYDAEPRSKTENVVLLGDAAHLMSPFAGEGVNLAMADAADLAKALVSGKPHALETYEKQMRERANKSGQESATNLELFLGEDAADKVATLFKGHEMSWGVAYMVKSYYYIRSLFS</sequence>
<dbReference type="AlphaFoldDB" id="A0AAD6VKN3"/>
<evidence type="ECO:0000259" key="5">
    <source>
        <dbReference type="Pfam" id="PF01494"/>
    </source>
</evidence>
<evidence type="ECO:0000256" key="1">
    <source>
        <dbReference type="ARBA" id="ARBA00022630"/>
    </source>
</evidence>
<dbReference type="PRINTS" id="PR00420">
    <property type="entry name" value="RNGMNOXGNASE"/>
</dbReference>
<dbReference type="Gene3D" id="3.50.50.60">
    <property type="entry name" value="FAD/NAD(P)-binding domain"/>
    <property type="match status" value="1"/>
</dbReference>
<gene>
    <name evidence="6" type="ORF">GGX14DRAFT_445568</name>
</gene>
<keyword evidence="7" id="KW-1185">Reference proteome</keyword>
<keyword evidence="1" id="KW-0285">Flavoprotein</keyword>
<protein>
    <submittedName>
        <fullName evidence="6">2-polyprenyl-6-methoxyphenol hydroxylase-like oxidoreductase</fullName>
    </submittedName>
</protein>
<dbReference type="PANTHER" id="PTHR46972:SF1">
    <property type="entry name" value="FAD DEPENDENT OXIDOREDUCTASE DOMAIN-CONTAINING PROTEIN"/>
    <property type="match status" value="1"/>
</dbReference>
<name>A0AAD6VKN3_9AGAR</name>
<dbReference type="EMBL" id="JARJCW010000022">
    <property type="protein sequence ID" value="KAJ7212913.1"/>
    <property type="molecule type" value="Genomic_DNA"/>
</dbReference>
<keyword evidence="4" id="KW-0503">Monooxygenase</keyword>
<organism evidence="6 7">
    <name type="scientific">Mycena pura</name>
    <dbReference type="NCBI Taxonomy" id="153505"/>
    <lineage>
        <taxon>Eukaryota</taxon>
        <taxon>Fungi</taxon>
        <taxon>Dikarya</taxon>
        <taxon>Basidiomycota</taxon>
        <taxon>Agaricomycotina</taxon>
        <taxon>Agaricomycetes</taxon>
        <taxon>Agaricomycetidae</taxon>
        <taxon>Agaricales</taxon>
        <taxon>Marasmiineae</taxon>
        <taxon>Mycenaceae</taxon>
        <taxon>Mycena</taxon>
    </lineage>
</organism>
<evidence type="ECO:0000313" key="6">
    <source>
        <dbReference type="EMBL" id="KAJ7212913.1"/>
    </source>
</evidence>
<keyword evidence="3" id="KW-0560">Oxidoreductase</keyword>
<comment type="caution">
    <text evidence="6">The sequence shown here is derived from an EMBL/GenBank/DDBJ whole genome shotgun (WGS) entry which is preliminary data.</text>
</comment>
<dbReference type="GO" id="GO:0071949">
    <property type="term" value="F:FAD binding"/>
    <property type="evidence" value="ECO:0007669"/>
    <property type="project" value="InterPro"/>
</dbReference>
<reference evidence="6" key="1">
    <citation type="submission" date="2023-03" db="EMBL/GenBank/DDBJ databases">
        <title>Massive genome expansion in bonnet fungi (Mycena s.s.) driven by repeated elements and novel gene families across ecological guilds.</title>
        <authorList>
            <consortium name="Lawrence Berkeley National Laboratory"/>
            <person name="Harder C.B."/>
            <person name="Miyauchi S."/>
            <person name="Viragh M."/>
            <person name="Kuo A."/>
            <person name="Thoen E."/>
            <person name="Andreopoulos B."/>
            <person name="Lu D."/>
            <person name="Skrede I."/>
            <person name="Drula E."/>
            <person name="Henrissat B."/>
            <person name="Morin E."/>
            <person name="Kohler A."/>
            <person name="Barry K."/>
            <person name="LaButti K."/>
            <person name="Morin E."/>
            <person name="Salamov A."/>
            <person name="Lipzen A."/>
            <person name="Mereny Z."/>
            <person name="Hegedus B."/>
            <person name="Baldrian P."/>
            <person name="Stursova M."/>
            <person name="Weitz H."/>
            <person name="Taylor A."/>
            <person name="Grigoriev I.V."/>
            <person name="Nagy L.G."/>
            <person name="Martin F."/>
            <person name="Kauserud H."/>
        </authorList>
    </citation>
    <scope>NUCLEOTIDE SEQUENCE</scope>
    <source>
        <strain evidence="6">9144</strain>
    </source>
</reference>
<dbReference type="Pfam" id="PF01494">
    <property type="entry name" value="FAD_binding_3"/>
    <property type="match status" value="1"/>
</dbReference>
<dbReference type="Proteomes" id="UP001219525">
    <property type="component" value="Unassembled WGS sequence"/>
</dbReference>
<dbReference type="PANTHER" id="PTHR46972">
    <property type="entry name" value="MONOOXYGENASE ASQM-RELATED"/>
    <property type="match status" value="1"/>
</dbReference>
<dbReference type="InterPro" id="IPR036188">
    <property type="entry name" value="FAD/NAD-bd_sf"/>
</dbReference>